<proteinExistence type="predicted"/>
<gene>
    <name evidence="1" type="ORF">C8R14_10253</name>
</gene>
<protein>
    <submittedName>
        <fullName evidence="1">Uncharacterized protein</fullName>
    </submittedName>
</protein>
<name>A0ABX5MCF5_9PROT</name>
<comment type="caution">
    <text evidence="1">The sequence shown here is derived from an EMBL/GenBank/DDBJ whole genome shotgun (WGS) entry which is preliminary data.</text>
</comment>
<dbReference type="EMBL" id="QICQ01000002">
    <property type="protein sequence ID" value="PXV83936.1"/>
    <property type="molecule type" value="Genomic_DNA"/>
</dbReference>
<evidence type="ECO:0000313" key="1">
    <source>
        <dbReference type="EMBL" id="PXV83936.1"/>
    </source>
</evidence>
<sequence length="42" mass="4874">MSGREQYEMHKDHIRSNGLDKVINFQENIDYKDSAFDAVSGK</sequence>
<dbReference type="Proteomes" id="UP000247780">
    <property type="component" value="Unassembled WGS sequence"/>
</dbReference>
<organism evidence="1 2">
    <name type="scientific">Nitrosomonas eutropha</name>
    <dbReference type="NCBI Taxonomy" id="916"/>
    <lineage>
        <taxon>Bacteria</taxon>
        <taxon>Pseudomonadati</taxon>
        <taxon>Pseudomonadota</taxon>
        <taxon>Betaproteobacteria</taxon>
        <taxon>Nitrosomonadales</taxon>
        <taxon>Nitrosomonadaceae</taxon>
        <taxon>Nitrosomonas</taxon>
    </lineage>
</organism>
<accession>A0ABX5MCF5</accession>
<evidence type="ECO:0000313" key="2">
    <source>
        <dbReference type="Proteomes" id="UP000247780"/>
    </source>
</evidence>
<keyword evidence="2" id="KW-1185">Reference proteome</keyword>
<reference evidence="1 2" key="1">
    <citation type="submission" date="2018-04" db="EMBL/GenBank/DDBJ databases">
        <title>Active sludge and wastewater microbial communities from Klosterneuburg, Austria.</title>
        <authorList>
            <person name="Wagner M."/>
        </authorList>
    </citation>
    <scope>NUCLEOTIDE SEQUENCE [LARGE SCALE GENOMIC DNA]</scope>
    <source>
        <strain evidence="1 2">Nm 57</strain>
    </source>
</reference>